<gene>
    <name evidence="1" type="ORF">CK621_10555</name>
    <name evidence="2" type="ORF">CLI92_07040</name>
</gene>
<dbReference type="Proteomes" id="UP000217780">
    <property type="component" value="Unassembled WGS sequence"/>
</dbReference>
<evidence type="ECO:0000313" key="4">
    <source>
        <dbReference type="Proteomes" id="UP000218439"/>
    </source>
</evidence>
<evidence type="ECO:0000313" key="3">
    <source>
        <dbReference type="Proteomes" id="UP000217780"/>
    </source>
</evidence>
<dbReference type="AlphaFoldDB" id="A0A2A2AUF9"/>
<dbReference type="Proteomes" id="UP000218439">
    <property type="component" value="Unassembled WGS sequence"/>
</dbReference>
<evidence type="ECO:0000313" key="1">
    <source>
        <dbReference type="EMBL" id="PAT42225.1"/>
    </source>
</evidence>
<protein>
    <submittedName>
        <fullName evidence="1">Uncharacterized protein</fullName>
    </submittedName>
</protein>
<sequence length="71" mass="7478">MPHECGCVLPGATGWQRRKLAILRAIMLQHRFSDCAPRQAQGLALACALPVRPAPAACAAVAVIITKTTKG</sequence>
<reference evidence="3 4" key="1">
    <citation type="submission" date="2017-08" db="EMBL/GenBank/DDBJ databases">
        <title>WGS of Clinical strains of the CDC Group NO-1 linked to zoonotic infections in humans.</title>
        <authorList>
            <person name="Bernier A.-M."/>
            <person name="Bernard K."/>
        </authorList>
    </citation>
    <scope>NUCLEOTIDE SEQUENCE [LARGE SCALE GENOMIC DNA]</scope>
    <source>
        <strain evidence="1 4">NML120219</strain>
        <strain evidence="2 3">NML91-0035</strain>
    </source>
</reference>
<evidence type="ECO:0000313" key="2">
    <source>
        <dbReference type="EMBL" id="PAX16853.1"/>
    </source>
</evidence>
<organism evidence="1 4">
    <name type="scientific">Vandammella animalimorsus</name>
    <dbReference type="NCBI Taxonomy" id="2029117"/>
    <lineage>
        <taxon>Bacteria</taxon>
        <taxon>Pseudomonadati</taxon>
        <taxon>Pseudomonadota</taxon>
        <taxon>Betaproteobacteria</taxon>
        <taxon>Burkholderiales</taxon>
        <taxon>Comamonadaceae</taxon>
        <taxon>Vandammella</taxon>
    </lineage>
</organism>
<accession>A0A2A2T5L2</accession>
<proteinExistence type="predicted"/>
<dbReference type="EMBL" id="NSJE01000017">
    <property type="protein sequence ID" value="PAT42225.1"/>
    <property type="molecule type" value="Genomic_DNA"/>
</dbReference>
<comment type="caution">
    <text evidence="1">The sequence shown here is derived from an EMBL/GenBank/DDBJ whole genome shotgun (WGS) entry which is preliminary data.</text>
</comment>
<dbReference type="EMBL" id="NTBI01000005">
    <property type="protein sequence ID" value="PAX16853.1"/>
    <property type="molecule type" value="Genomic_DNA"/>
</dbReference>
<name>A0A2A2AUF9_9BURK</name>
<accession>A0A2A2AUF9</accession>